<gene>
    <name evidence="1" type="ORF">GCM10012278_70060</name>
</gene>
<reference evidence="1" key="1">
    <citation type="journal article" date="2014" name="Int. J. Syst. Evol. Microbiol.">
        <title>Complete genome sequence of Corynebacterium casei LMG S-19264T (=DSM 44701T), isolated from a smear-ripened cheese.</title>
        <authorList>
            <consortium name="US DOE Joint Genome Institute (JGI-PGF)"/>
            <person name="Walter F."/>
            <person name="Albersmeier A."/>
            <person name="Kalinowski J."/>
            <person name="Ruckert C."/>
        </authorList>
    </citation>
    <scope>NUCLEOTIDE SEQUENCE</scope>
    <source>
        <strain evidence="1">CGMCC 4.7430</strain>
    </source>
</reference>
<evidence type="ECO:0008006" key="3">
    <source>
        <dbReference type="Google" id="ProtNLM"/>
    </source>
</evidence>
<name>A0A918E9Z7_9ACTN</name>
<dbReference type="AlphaFoldDB" id="A0A918E9Z7"/>
<sequence length="77" mass="7762">MTVLGSGPGHGTAAFTAAKLVEAAGLAATSQDLEEWEHGDAHARLADLPIVVIAPPGRTLDHSMAAHARVVCPSPAA</sequence>
<dbReference type="GO" id="GO:0097367">
    <property type="term" value="F:carbohydrate derivative binding"/>
    <property type="evidence" value="ECO:0007669"/>
    <property type="project" value="InterPro"/>
</dbReference>
<proteinExistence type="predicted"/>
<accession>A0A918E9Z7</accession>
<dbReference type="GO" id="GO:1901135">
    <property type="term" value="P:carbohydrate derivative metabolic process"/>
    <property type="evidence" value="ECO:0007669"/>
    <property type="project" value="InterPro"/>
</dbReference>
<comment type="caution">
    <text evidence="1">The sequence shown here is derived from an EMBL/GenBank/DDBJ whole genome shotgun (WGS) entry which is preliminary data.</text>
</comment>
<evidence type="ECO:0000313" key="1">
    <source>
        <dbReference type="EMBL" id="GGP14402.1"/>
    </source>
</evidence>
<protein>
    <recommendedName>
        <fullName evidence="3">SIS domain-containing protein</fullName>
    </recommendedName>
</protein>
<dbReference type="RefSeq" id="WP_189143035.1">
    <property type="nucleotide sequence ID" value="NZ_BMNK01000016.1"/>
</dbReference>
<keyword evidence="2" id="KW-1185">Reference proteome</keyword>
<evidence type="ECO:0000313" key="2">
    <source>
        <dbReference type="Proteomes" id="UP000660745"/>
    </source>
</evidence>
<dbReference type="EMBL" id="BMNK01000016">
    <property type="protein sequence ID" value="GGP14402.1"/>
    <property type="molecule type" value="Genomic_DNA"/>
</dbReference>
<dbReference type="Proteomes" id="UP000660745">
    <property type="component" value="Unassembled WGS sequence"/>
</dbReference>
<reference evidence="1" key="2">
    <citation type="submission" date="2020-09" db="EMBL/GenBank/DDBJ databases">
        <authorList>
            <person name="Sun Q."/>
            <person name="Zhou Y."/>
        </authorList>
    </citation>
    <scope>NUCLEOTIDE SEQUENCE</scope>
    <source>
        <strain evidence="1">CGMCC 4.7430</strain>
    </source>
</reference>
<dbReference type="Gene3D" id="3.40.50.10490">
    <property type="entry name" value="Glucose-6-phosphate isomerase like protein, domain 1"/>
    <property type="match status" value="1"/>
</dbReference>
<dbReference type="InterPro" id="IPR046348">
    <property type="entry name" value="SIS_dom_sf"/>
</dbReference>
<dbReference type="SUPFAM" id="SSF53697">
    <property type="entry name" value="SIS domain"/>
    <property type="match status" value="1"/>
</dbReference>
<organism evidence="1 2">
    <name type="scientific">Nonomuraea glycinis</name>
    <dbReference type="NCBI Taxonomy" id="2047744"/>
    <lineage>
        <taxon>Bacteria</taxon>
        <taxon>Bacillati</taxon>
        <taxon>Actinomycetota</taxon>
        <taxon>Actinomycetes</taxon>
        <taxon>Streptosporangiales</taxon>
        <taxon>Streptosporangiaceae</taxon>
        <taxon>Nonomuraea</taxon>
    </lineage>
</organism>